<dbReference type="AlphaFoldDB" id="A0A9P1GE48"/>
<dbReference type="SMART" id="SM01375">
    <property type="entry name" value="Dynein_light"/>
    <property type="match status" value="1"/>
</dbReference>
<dbReference type="OrthoDB" id="6506078at2759"/>
<dbReference type="InterPro" id="IPR037177">
    <property type="entry name" value="DLC_sf"/>
</dbReference>
<dbReference type="Pfam" id="PF01221">
    <property type="entry name" value="Dynein_light"/>
    <property type="match status" value="1"/>
</dbReference>
<sequence length="177" mass="19604">MAGASAKNAALAWAEKRKAQVEAANLKKAQKEMGEVTSDHTFKPKLRSTAKGTNVHFPLKRRPKRAYRALLGLGDNMSKSLKKQMQKATVKHTDMANEMRTEVVDIIAGSIDKFTHATQGVNFEGATRAIKDALDKSYGFNWHCAMGKGFCFDVTAQNGTLMHCYYQGELAILVYKC</sequence>
<keyword evidence="4" id="KW-1185">Reference proteome</keyword>
<proteinExistence type="inferred from homology"/>
<evidence type="ECO:0000313" key="2">
    <source>
        <dbReference type="EMBL" id="CAI4007049.1"/>
    </source>
</evidence>
<reference evidence="3 4" key="2">
    <citation type="submission" date="2024-05" db="EMBL/GenBank/DDBJ databases">
        <authorList>
            <person name="Chen Y."/>
            <person name="Shah S."/>
            <person name="Dougan E. K."/>
            <person name="Thang M."/>
            <person name="Chan C."/>
        </authorList>
    </citation>
    <scope>NUCLEOTIDE SEQUENCE [LARGE SCALE GENOMIC DNA]</scope>
</reference>
<evidence type="ECO:0000313" key="3">
    <source>
        <dbReference type="EMBL" id="CAL4794361.1"/>
    </source>
</evidence>
<dbReference type="GO" id="GO:0030286">
    <property type="term" value="C:dynein complex"/>
    <property type="evidence" value="ECO:0007669"/>
    <property type="project" value="UniProtKB-KW"/>
</dbReference>
<reference evidence="2" key="1">
    <citation type="submission" date="2022-10" db="EMBL/GenBank/DDBJ databases">
        <authorList>
            <person name="Chen Y."/>
            <person name="Dougan E. K."/>
            <person name="Chan C."/>
            <person name="Rhodes N."/>
            <person name="Thang M."/>
        </authorList>
    </citation>
    <scope>NUCLEOTIDE SEQUENCE</scope>
</reference>
<gene>
    <name evidence="2" type="ORF">C1SCF055_LOCUS32632</name>
</gene>
<evidence type="ECO:0000313" key="4">
    <source>
        <dbReference type="Proteomes" id="UP001152797"/>
    </source>
</evidence>
<accession>A0A9P1GE48</accession>
<keyword evidence="1" id="KW-0206">Cytoskeleton</keyword>
<keyword evidence="1" id="KW-0243">Dynein</keyword>
<keyword evidence="1" id="KW-0963">Cytoplasm</keyword>
<dbReference type="EMBL" id="CAMXCT010003957">
    <property type="protein sequence ID" value="CAI4007049.1"/>
    <property type="molecule type" value="Genomic_DNA"/>
</dbReference>
<dbReference type="InterPro" id="IPR001372">
    <property type="entry name" value="Dynein_light_chain_typ-1/2"/>
</dbReference>
<evidence type="ECO:0000256" key="1">
    <source>
        <dbReference type="RuleBase" id="RU365010"/>
    </source>
</evidence>
<keyword evidence="1" id="KW-0493">Microtubule</keyword>
<dbReference type="SUPFAM" id="SSF54648">
    <property type="entry name" value="DLC"/>
    <property type="match status" value="1"/>
</dbReference>
<dbReference type="Proteomes" id="UP001152797">
    <property type="component" value="Unassembled WGS sequence"/>
</dbReference>
<dbReference type="CDD" id="cd21453">
    <property type="entry name" value="DLC-like_DNAL4"/>
    <property type="match status" value="1"/>
</dbReference>
<protein>
    <recommendedName>
        <fullName evidence="1">Dynein light chain</fullName>
    </recommendedName>
</protein>
<comment type="subcellular location">
    <subcellularLocation>
        <location evidence="1">Cytoplasm</location>
        <location evidence="1">Cytoskeleton</location>
    </subcellularLocation>
</comment>
<dbReference type="EMBL" id="CAMXCT030003957">
    <property type="protein sequence ID" value="CAL4794361.1"/>
    <property type="molecule type" value="Genomic_DNA"/>
</dbReference>
<comment type="caution">
    <text evidence="2">The sequence shown here is derived from an EMBL/GenBank/DDBJ whole genome shotgun (WGS) entry which is preliminary data.</text>
</comment>
<keyword evidence="1" id="KW-0505">Motor protein</keyword>
<organism evidence="2">
    <name type="scientific">Cladocopium goreaui</name>
    <dbReference type="NCBI Taxonomy" id="2562237"/>
    <lineage>
        <taxon>Eukaryota</taxon>
        <taxon>Sar</taxon>
        <taxon>Alveolata</taxon>
        <taxon>Dinophyceae</taxon>
        <taxon>Suessiales</taxon>
        <taxon>Symbiodiniaceae</taxon>
        <taxon>Cladocopium</taxon>
    </lineage>
</organism>
<dbReference type="Gene3D" id="3.30.740.10">
    <property type="entry name" value="Protein Inhibitor Of Neuronal Nitric Oxide Synthase"/>
    <property type="match status" value="1"/>
</dbReference>
<name>A0A9P1GE48_9DINO</name>
<dbReference type="GO" id="GO:0005874">
    <property type="term" value="C:microtubule"/>
    <property type="evidence" value="ECO:0007669"/>
    <property type="project" value="UniProtKB-KW"/>
</dbReference>
<dbReference type="EMBL" id="CAMXCT020003957">
    <property type="protein sequence ID" value="CAL1160424.1"/>
    <property type="molecule type" value="Genomic_DNA"/>
</dbReference>
<dbReference type="GO" id="GO:0007017">
    <property type="term" value="P:microtubule-based process"/>
    <property type="evidence" value="ECO:0007669"/>
    <property type="project" value="InterPro"/>
</dbReference>
<dbReference type="PANTHER" id="PTHR11886">
    <property type="entry name" value="DYNEIN LIGHT CHAIN"/>
    <property type="match status" value="1"/>
</dbReference>
<comment type="similarity">
    <text evidence="1">Belongs to the dynein light chain family.</text>
</comment>